<protein>
    <submittedName>
        <fullName evidence="2">Uncharacterized protein</fullName>
    </submittedName>
</protein>
<feature type="compositionally biased region" description="Low complexity" evidence="1">
    <location>
        <begin position="521"/>
        <end position="550"/>
    </location>
</feature>
<sequence length="576" mass="63069">MISSLDFRVRALPHMALLRTYLLISFLLFSPSSAFWLKFKWTDVEVGAGTTIDGSLPANSDCHRIKKPASSPSDSQVEAVSVLNGYDYNPLQAMGIWLDPNCEGDPDVFIGWITDDQTGVQSWQVVDLSRIGGMMTAVAKYNGWKPITAEDLGDSYAPFNAPAGLQDGGYVILEGETDQILRSAPLRGGGEGPIVQYGTVDGTVDIGTLTSNTGPQRGKAPTLYDPGRDMEGINILSSPNANEPIGVNTNIPPARPVKALVTRPADLSGTGQSHLRVKDKSMPALGAARDIYDRGSTSNLINQIERNMLQGRPNTEFIRDYEAPLPKEVADSFRKSLEDASFKKGLKQEEGQNAPPPVLGSLAEEEALRRVGVSPANSNPREMTINDYLLGPSFWPELYRVADKDPYETMGIVPENLQADYWNALQSNAANGNPTDMLPAQQLSGLIENRMFGESRDNPGNVRPKSFRNQLPNPFPSFVERFAIDRSELEEPKAWADDPTQHPTYKPPAEPGMKIEAEPEAQVPTTVQTQGAQAQGVQAPAPVANTNAVPEDPFALQGDFLMPQNEDFFKFRFRRH</sequence>
<comment type="caution">
    <text evidence="2">The sequence shown here is derived from an EMBL/GenBank/DDBJ whole genome shotgun (WGS) entry which is preliminary data.</text>
</comment>
<proteinExistence type="predicted"/>
<dbReference type="EMBL" id="JAVHJM010000002">
    <property type="protein sequence ID" value="KAK6517798.1"/>
    <property type="molecule type" value="Genomic_DNA"/>
</dbReference>
<accession>A0AAN8RPK5</accession>
<evidence type="ECO:0000313" key="3">
    <source>
        <dbReference type="Proteomes" id="UP001307849"/>
    </source>
</evidence>
<gene>
    <name evidence="2" type="ORF">TWF506_004977</name>
</gene>
<feature type="region of interest" description="Disordered" evidence="1">
    <location>
        <begin position="208"/>
        <end position="228"/>
    </location>
</feature>
<dbReference type="Proteomes" id="UP001307849">
    <property type="component" value="Unassembled WGS sequence"/>
</dbReference>
<feature type="region of interest" description="Disordered" evidence="1">
    <location>
        <begin position="493"/>
        <end position="512"/>
    </location>
</feature>
<organism evidence="2 3">
    <name type="scientific">Arthrobotrys conoides</name>
    <dbReference type="NCBI Taxonomy" id="74498"/>
    <lineage>
        <taxon>Eukaryota</taxon>
        <taxon>Fungi</taxon>
        <taxon>Dikarya</taxon>
        <taxon>Ascomycota</taxon>
        <taxon>Pezizomycotina</taxon>
        <taxon>Orbiliomycetes</taxon>
        <taxon>Orbiliales</taxon>
        <taxon>Orbiliaceae</taxon>
        <taxon>Arthrobotrys</taxon>
    </lineage>
</organism>
<evidence type="ECO:0000256" key="1">
    <source>
        <dbReference type="SAM" id="MobiDB-lite"/>
    </source>
</evidence>
<keyword evidence="3" id="KW-1185">Reference proteome</keyword>
<name>A0AAN8RPK5_9PEZI</name>
<feature type="region of interest" description="Disordered" evidence="1">
    <location>
        <begin position="520"/>
        <end position="550"/>
    </location>
</feature>
<dbReference type="AlphaFoldDB" id="A0AAN8RPK5"/>
<reference evidence="2 3" key="1">
    <citation type="submission" date="2019-10" db="EMBL/GenBank/DDBJ databases">
        <authorList>
            <person name="Palmer J.M."/>
        </authorList>
    </citation>
    <scope>NUCLEOTIDE SEQUENCE [LARGE SCALE GENOMIC DNA]</scope>
    <source>
        <strain evidence="2 3">TWF506</strain>
    </source>
</reference>
<evidence type="ECO:0000313" key="2">
    <source>
        <dbReference type="EMBL" id="KAK6517798.1"/>
    </source>
</evidence>